<dbReference type="SMART" id="SM00228">
    <property type="entry name" value="PDZ"/>
    <property type="match status" value="1"/>
</dbReference>
<dbReference type="InterPro" id="IPR001452">
    <property type="entry name" value="SH3_domain"/>
</dbReference>
<dbReference type="InterPro" id="IPR050716">
    <property type="entry name" value="MAGUK"/>
</dbReference>
<dbReference type="Gene3D" id="2.30.30.40">
    <property type="entry name" value="SH3 Domains"/>
    <property type="match status" value="1"/>
</dbReference>
<dbReference type="AlphaFoldDB" id="A0A673MAA2"/>
<evidence type="ECO:0000256" key="1">
    <source>
        <dbReference type="ARBA" id="ARBA00022443"/>
    </source>
</evidence>
<dbReference type="PROSITE" id="PS50002">
    <property type="entry name" value="SH3"/>
    <property type="match status" value="1"/>
</dbReference>
<evidence type="ECO:0000256" key="2">
    <source>
        <dbReference type="PROSITE-ProRule" id="PRU00192"/>
    </source>
</evidence>
<organism evidence="5 6">
    <name type="scientific">Sinocyclocheilus rhinocerous</name>
    <dbReference type="NCBI Taxonomy" id="307959"/>
    <lineage>
        <taxon>Eukaryota</taxon>
        <taxon>Metazoa</taxon>
        <taxon>Chordata</taxon>
        <taxon>Craniata</taxon>
        <taxon>Vertebrata</taxon>
        <taxon>Euteleostomi</taxon>
        <taxon>Actinopterygii</taxon>
        <taxon>Neopterygii</taxon>
        <taxon>Teleostei</taxon>
        <taxon>Ostariophysi</taxon>
        <taxon>Cypriniformes</taxon>
        <taxon>Cyprinidae</taxon>
        <taxon>Cyprininae</taxon>
        <taxon>Sinocyclocheilus</taxon>
    </lineage>
</organism>
<reference evidence="5" key="2">
    <citation type="submission" date="2025-09" db="UniProtKB">
        <authorList>
            <consortium name="Ensembl"/>
        </authorList>
    </citation>
    <scope>IDENTIFICATION</scope>
</reference>
<feature type="domain" description="PDZ" evidence="4">
    <location>
        <begin position="1"/>
        <end position="73"/>
    </location>
</feature>
<dbReference type="PROSITE" id="PS50106">
    <property type="entry name" value="PDZ"/>
    <property type="match status" value="1"/>
</dbReference>
<name>A0A673MAA2_9TELE</name>
<dbReference type="InterPro" id="IPR036028">
    <property type="entry name" value="SH3-like_dom_sf"/>
</dbReference>
<keyword evidence="1 2" id="KW-0728">SH3 domain</keyword>
<dbReference type="PANTHER" id="PTHR23122">
    <property type="entry name" value="MEMBRANE-ASSOCIATED GUANYLATE KINASE MAGUK"/>
    <property type="match status" value="1"/>
</dbReference>
<dbReference type="InterPro" id="IPR036034">
    <property type="entry name" value="PDZ_sf"/>
</dbReference>
<dbReference type="InterPro" id="IPR001478">
    <property type="entry name" value="PDZ"/>
</dbReference>
<reference evidence="5" key="1">
    <citation type="submission" date="2025-08" db="UniProtKB">
        <authorList>
            <consortium name="Ensembl"/>
        </authorList>
    </citation>
    <scope>IDENTIFICATION</scope>
</reference>
<dbReference type="Proteomes" id="UP000472270">
    <property type="component" value="Unassembled WGS sequence"/>
</dbReference>
<keyword evidence="6" id="KW-1185">Reference proteome</keyword>
<proteinExistence type="predicted"/>
<evidence type="ECO:0000313" key="6">
    <source>
        <dbReference type="Proteomes" id="UP000472270"/>
    </source>
</evidence>
<evidence type="ECO:0000259" key="4">
    <source>
        <dbReference type="PROSITE" id="PS50106"/>
    </source>
</evidence>
<dbReference type="SUPFAM" id="SSF50156">
    <property type="entry name" value="PDZ domain-like"/>
    <property type="match status" value="1"/>
</dbReference>
<dbReference type="Pfam" id="PF00595">
    <property type="entry name" value="PDZ"/>
    <property type="match status" value="1"/>
</dbReference>
<protein>
    <submittedName>
        <fullName evidence="5">Uncharacterized protein</fullName>
    </submittedName>
</protein>
<evidence type="ECO:0000313" key="5">
    <source>
        <dbReference type="Ensembl" id="ENSSRHP00000089174.1"/>
    </source>
</evidence>
<sequence>MLFCQGVTFRIENGELVIARILHGGMIDQQGLLHVGDIIKEVNGREVGDDPRVLQEMLQETSGSVVLKILPRSRLSLSLQVFVKCHFDYDPADDNLIPCKEAGLKVSSGDILQIVNQEDVNWWQVGRST</sequence>
<dbReference type="Ensembl" id="ENSSRHT00000091586.1">
    <property type="protein sequence ID" value="ENSSRHP00000089174.1"/>
    <property type="gene ID" value="ENSSRHG00000044087.1"/>
</dbReference>
<evidence type="ECO:0000259" key="3">
    <source>
        <dbReference type="PROSITE" id="PS50002"/>
    </source>
</evidence>
<dbReference type="SUPFAM" id="SSF50044">
    <property type="entry name" value="SH3-domain"/>
    <property type="match status" value="1"/>
</dbReference>
<accession>A0A673MAA2</accession>
<dbReference type="Gene3D" id="2.30.42.10">
    <property type="match status" value="1"/>
</dbReference>
<feature type="domain" description="SH3" evidence="3">
    <location>
        <begin position="78"/>
        <end position="129"/>
    </location>
</feature>